<dbReference type="InterPro" id="IPR001509">
    <property type="entry name" value="Epimerase_deHydtase"/>
</dbReference>
<reference evidence="3" key="1">
    <citation type="submission" date="2017-11" db="EMBL/GenBank/DDBJ databases">
        <authorList>
            <person name="Kajale S.C."/>
            <person name="Sharma A."/>
        </authorList>
    </citation>
    <scope>NUCLEOTIDE SEQUENCE</scope>
    <source>
        <strain evidence="3">LS1_42</strain>
    </source>
</reference>
<dbReference type="RefSeq" id="WP_148856210.1">
    <property type="nucleotide sequence ID" value="NZ_PHNJ01000001.1"/>
</dbReference>
<keyword evidence="4" id="KW-1185">Reference proteome</keyword>
<sequence>MNVVVTGATGGVGSWIVERFASEGHEVLGIDLERPAGERENADFLAADLTEQGQAWEAILAHEPDAVIHFAAIPRVGLEPGAETFLTNVSSTYHVLEAAGQAGADVVWASSESIYGSVFADEPWLPDYFPIDEAHPRRPEDPYATSKLVGEDVAAMAARKHGISVTSVRPSWVTYPGGERTAQARETFDPETADPNGNFWSYVDVRDVVSMVEAALETDRGGHETYLAVAAENYLGRPTAETIEAVFGDLPAECDLEGEESPFSTAKARTELGWEPEHSWQEAEDEAIAGPAFLDD</sequence>
<gene>
    <name evidence="3" type="ORF">CV102_02265</name>
</gene>
<dbReference type="PANTHER" id="PTHR43245:SF55">
    <property type="entry name" value="NAD(P)-BINDING DOMAIN-CONTAINING PROTEIN"/>
    <property type="match status" value="1"/>
</dbReference>
<comment type="caution">
    <text evidence="3">The sequence shown here is derived from an EMBL/GenBank/DDBJ whole genome shotgun (WGS) entry which is preliminary data.</text>
</comment>
<proteinExistence type="predicted"/>
<evidence type="ECO:0000313" key="4">
    <source>
        <dbReference type="Proteomes" id="UP000766904"/>
    </source>
</evidence>
<dbReference type="Gene3D" id="3.40.50.720">
    <property type="entry name" value="NAD(P)-binding Rossmann-like Domain"/>
    <property type="match status" value="1"/>
</dbReference>
<evidence type="ECO:0000313" key="3">
    <source>
        <dbReference type="EMBL" id="TYL40419.1"/>
    </source>
</evidence>
<dbReference type="EMBL" id="PHNJ01000001">
    <property type="protein sequence ID" value="TYL40419.1"/>
    <property type="molecule type" value="Genomic_DNA"/>
</dbReference>
<dbReference type="OrthoDB" id="200501at2157"/>
<dbReference type="Pfam" id="PF01370">
    <property type="entry name" value="Epimerase"/>
    <property type="match status" value="1"/>
</dbReference>
<evidence type="ECO:0000256" key="1">
    <source>
        <dbReference type="SAM" id="MobiDB-lite"/>
    </source>
</evidence>
<accession>A0A8J8TTY6</accession>
<evidence type="ECO:0000259" key="2">
    <source>
        <dbReference type="Pfam" id="PF01370"/>
    </source>
</evidence>
<protein>
    <submittedName>
        <fullName evidence="3">NAD(P)-dependent oxidoreductase</fullName>
    </submittedName>
</protein>
<feature type="region of interest" description="Disordered" evidence="1">
    <location>
        <begin position="275"/>
        <end position="296"/>
    </location>
</feature>
<dbReference type="PANTHER" id="PTHR43245">
    <property type="entry name" value="BIFUNCTIONAL POLYMYXIN RESISTANCE PROTEIN ARNA"/>
    <property type="match status" value="1"/>
</dbReference>
<dbReference type="SUPFAM" id="SSF51735">
    <property type="entry name" value="NAD(P)-binding Rossmann-fold domains"/>
    <property type="match status" value="1"/>
</dbReference>
<feature type="domain" description="NAD-dependent epimerase/dehydratase" evidence="2">
    <location>
        <begin position="3"/>
        <end position="222"/>
    </location>
</feature>
<dbReference type="InterPro" id="IPR036291">
    <property type="entry name" value="NAD(P)-bd_dom_sf"/>
</dbReference>
<name>A0A8J8TTY6_9EURY</name>
<dbReference type="InterPro" id="IPR050177">
    <property type="entry name" value="Lipid_A_modif_metabolic_enz"/>
</dbReference>
<dbReference type="AlphaFoldDB" id="A0A8J8TTY6"/>
<dbReference type="Proteomes" id="UP000766904">
    <property type="component" value="Unassembled WGS sequence"/>
</dbReference>
<dbReference type="CDD" id="cd08946">
    <property type="entry name" value="SDR_e"/>
    <property type="match status" value="1"/>
</dbReference>
<organism evidence="3 4">
    <name type="scientific">Natronococcus pandeyae</name>
    <dbReference type="NCBI Taxonomy" id="2055836"/>
    <lineage>
        <taxon>Archaea</taxon>
        <taxon>Methanobacteriati</taxon>
        <taxon>Methanobacteriota</taxon>
        <taxon>Stenosarchaea group</taxon>
        <taxon>Halobacteria</taxon>
        <taxon>Halobacteriales</taxon>
        <taxon>Natrialbaceae</taxon>
        <taxon>Natronococcus</taxon>
    </lineage>
</organism>